<dbReference type="EMBL" id="CP079194">
    <property type="protein sequence ID" value="QXT38255.1"/>
    <property type="molecule type" value="Genomic_DNA"/>
</dbReference>
<dbReference type="PROSITE" id="PS51077">
    <property type="entry name" value="HTH_ICLR"/>
    <property type="match status" value="1"/>
</dbReference>
<dbReference type="SMART" id="SM00346">
    <property type="entry name" value="HTH_ICLR"/>
    <property type="match status" value="1"/>
</dbReference>
<dbReference type="GO" id="GO:0003700">
    <property type="term" value="F:DNA-binding transcription factor activity"/>
    <property type="evidence" value="ECO:0007669"/>
    <property type="project" value="TreeGrafter"/>
</dbReference>
<protein>
    <submittedName>
        <fullName evidence="4">IclR family transcriptional regulator</fullName>
    </submittedName>
</protein>
<dbReference type="GO" id="GO:0003677">
    <property type="term" value="F:DNA binding"/>
    <property type="evidence" value="ECO:0007669"/>
    <property type="project" value="UniProtKB-KW"/>
</dbReference>
<organism evidence="4 5">
    <name type="scientific">Gymnodinialimonas ceratoperidinii</name>
    <dbReference type="NCBI Taxonomy" id="2856823"/>
    <lineage>
        <taxon>Bacteria</taxon>
        <taxon>Pseudomonadati</taxon>
        <taxon>Pseudomonadota</taxon>
        <taxon>Alphaproteobacteria</taxon>
        <taxon>Rhodobacterales</taxon>
        <taxon>Paracoccaceae</taxon>
        <taxon>Gymnodinialimonas</taxon>
    </lineage>
</organism>
<evidence type="ECO:0000256" key="1">
    <source>
        <dbReference type="ARBA" id="ARBA00023125"/>
    </source>
</evidence>
<name>A0A8F6TT48_9RHOB</name>
<dbReference type="Pfam" id="PF01614">
    <property type="entry name" value="IclR_C"/>
    <property type="match status" value="1"/>
</dbReference>
<gene>
    <name evidence="4" type="ORF">KYE46_09845</name>
</gene>
<sequence length="246" mass="26863">MSENDPYAVPALVRGLKLLQAFTPQQPEQTMAQLAQKLGITRSAVFRTVHTLVQEGFLLAVPDGKHFRLGPAVLRVSYGYLASRELLEVAQKPLEAMRDQLDWSGHLGVLDGRQILYLMRLPASDGLSSLVHVGSRLPVTMTAMGRVLLTQKTEPQIRRLLDGQPKLAIERALAAWQTDRASPSVIHNGSFETGLCSVAAPIYDMSGDVVAAISATKQTEEVPPHVEREVLKSAYAISRAMGFEPA</sequence>
<dbReference type="InterPro" id="IPR005471">
    <property type="entry name" value="Tscrpt_reg_IclR_N"/>
</dbReference>
<accession>A0A8F6TT48</accession>
<dbReference type="PROSITE" id="PS51078">
    <property type="entry name" value="ICLR_ED"/>
    <property type="match status" value="1"/>
</dbReference>
<dbReference type="InterPro" id="IPR014757">
    <property type="entry name" value="Tscrpt_reg_IclR_C"/>
</dbReference>
<feature type="domain" description="IclR-ED" evidence="3">
    <location>
        <begin position="72"/>
        <end position="243"/>
    </location>
</feature>
<dbReference type="GO" id="GO:0045892">
    <property type="term" value="P:negative regulation of DNA-templated transcription"/>
    <property type="evidence" value="ECO:0007669"/>
    <property type="project" value="TreeGrafter"/>
</dbReference>
<evidence type="ECO:0000313" key="4">
    <source>
        <dbReference type="EMBL" id="QXT38255.1"/>
    </source>
</evidence>
<keyword evidence="1" id="KW-0238">DNA-binding</keyword>
<proteinExistence type="predicted"/>
<dbReference type="KEGG" id="gce:KYE46_09845"/>
<feature type="domain" description="HTH iclR-type" evidence="2">
    <location>
        <begin position="9"/>
        <end position="71"/>
    </location>
</feature>
<reference evidence="4 5" key="1">
    <citation type="submission" date="2021-07" db="EMBL/GenBank/DDBJ databases">
        <title>A novel Jannaschia species isolated from marine dinoflagellate Ceratoperidinium margalefii.</title>
        <authorList>
            <person name="Jiang Y."/>
            <person name="Li Z."/>
        </authorList>
    </citation>
    <scope>NUCLEOTIDE SEQUENCE [LARGE SCALE GENOMIC DNA]</scope>
    <source>
        <strain evidence="4 5">J12C1-MA-4</strain>
    </source>
</reference>
<dbReference type="Pfam" id="PF09339">
    <property type="entry name" value="HTH_IclR"/>
    <property type="match status" value="1"/>
</dbReference>
<keyword evidence="5" id="KW-1185">Reference proteome</keyword>
<dbReference type="RefSeq" id="WP_219000452.1">
    <property type="nucleotide sequence ID" value="NZ_CP079194.1"/>
</dbReference>
<evidence type="ECO:0000259" key="2">
    <source>
        <dbReference type="PROSITE" id="PS51077"/>
    </source>
</evidence>
<dbReference type="AlphaFoldDB" id="A0A8F6TT48"/>
<dbReference type="PANTHER" id="PTHR30136:SF34">
    <property type="entry name" value="TRANSCRIPTIONAL REGULATOR"/>
    <property type="match status" value="1"/>
</dbReference>
<dbReference type="PANTHER" id="PTHR30136">
    <property type="entry name" value="HELIX-TURN-HELIX TRANSCRIPTIONAL REGULATOR, ICLR FAMILY"/>
    <property type="match status" value="1"/>
</dbReference>
<evidence type="ECO:0000313" key="5">
    <source>
        <dbReference type="Proteomes" id="UP000825009"/>
    </source>
</evidence>
<dbReference type="InterPro" id="IPR050707">
    <property type="entry name" value="HTH_MetabolicPath_Reg"/>
</dbReference>
<dbReference type="Proteomes" id="UP000825009">
    <property type="component" value="Chromosome"/>
</dbReference>
<evidence type="ECO:0000259" key="3">
    <source>
        <dbReference type="PROSITE" id="PS51078"/>
    </source>
</evidence>